<accession>A0ABY8E9X3</accession>
<dbReference type="RefSeq" id="WP_277731681.1">
    <property type="nucleotide sequence ID" value="NZ_CP120733.1"/>
</dbReference>
<name>A0ABY8E9X3_9FIRM</name>
<evidence type="ECO:0000313" key="1">
    <source>
        <dbReference type="EMBL" id="WFD09741.1"/>
    </source>
</evidence>
<protein>
    <submittedName>
        <fullName evidence="1">Toxin-antitoxin system HicB family antitoxin</fullName>
    </submittedName>
</protein>
<organism evidence="1 2">
    <name type="scientific">Tepidibacter hydrothermalis</name>
    <dbReference type="NCBI Taxonomy" id="3036126"/>
    <lineage>
        <taxon>Bacteria</taxon>
        <taxon>Bacillati</taxon>
        <taxon>Bacillota</taxon>
        <taxon>Clostridia</taxon>
        <taxon>Peptostreptococcales</taxon>
        <taxon>Peptostreptococcaceae</taxon>
        <taxon>Tepidibacter</taxon>
    </lineage>
</organism>
<keyword evidence="2" id="KW-1185">Reference proteome</keyword>
<dbReference type="Pfam" id="PF05534">
    <property type="entry name" value="HicB"/>
    <property type="match status" value="1"/>
</dbReference>
<proteinExistence type="predicted"/>
<evidence type="ECO:0000313" key="2">
    <source>
        <dbReference type="Proteomes" id="UP001222800"/>
    </source>
</evidence>
<gene>
    <name evidence="1" type="ORF">P4S50_15290</name>
</gene>
<dbReference type="InterPro" id="IPR010985">
    <property type="entry name" value="Ribbon_hlx_hlx"/>
</dbReference>
<dbReference type="Gene3D" id="1.10.1220.10">
    <property type="entry name" value="Met repressor-like"/>
    <property type="match status" value="1"/>
</dbReference>
<sequence>MNEVRTSLRLSRDTHKQLKIKCAEEGVTMNGYISDLLQNKLPSNISSNKPSQTVNIETVNINQVNINPSQGKDAPYPNVIDQ</sequence>
<dbReference type="InterPro" id="IPR008651">
    <property type="entry name" value="Uncharacterised_HicB"/>
</dbReference>
<dbReference type="InterPro" id="IPR013321">
    <property type="entry name" value="Arc_rbn_hlx_hlx"/>
</dbReference>
<dbReference type="Proteomes" id="UP001222800">
    <property type="component" value="Chromosome"/>
</dbReference>
<dbReference type="SUPFAM" id="SSF47598">
    <property type="entry name" value="Ribbon-helix-helix"/>
    <property type="match status" value="1"/>
</dbReference>
<dbReference type="EMBL" id="CP120733">
    <property type="protein sequence ID" value="WFD09741.1"/>
    <property type="molecule type" value="Genomic_DNA"/>
</dbReference>
<reference evidence="1 2" key="1">
    <citation type="submission" date="2023-03" db="EMBL/GenBank/DDBJ databases">
        <title>Complete genome sequence of Tepidibacter sp. SWIR-1, isolated from a deep-sea hydrothermal vent.</title>
        <authorList>
            <person name="Li X."/>
        </authorList>
    </citation>
    <scope>NUCLEOTIDE SEQUENCE [LARGE SCALE GENOMIC DNA]</scope>
    <source>
        <strain evidence="1 2">SWIR-1</strain>
    </source>
</reference>